<evidence type="ECO:0000256" key="2">
    <source>
        <dbReference type="ARBA" id="ARBA00012438"/>
    </source>
</evidence>
<dbReference type="InterPro" id="IPR001789">
    <property type="entry name" value="Sig_transdc_resp-reg_receiver"/>
</dbReference>
<dbReference type="PROSITE" id="PS50110">
    <property type="entry name" value="RESPONSE_REGULATORY"/>
    <property type="match status" value="1"/>
</dbReference>
<evidence type="ECO:0000256" key="3">
    <source>
        <dbReference type="ARBA" id="ARBA00022553"/>
    </source>
</evidence>
<reference evidence="13 14" key="1">
    <citation type="submission" date="2015-06" db="EMBL/GenBank/DDBJ databases">
        <title>Genome sequence of the organohalide-respiring Dehalogenimonas alkenigignens type strain (IP3-3T).</title>
        <authorList>
            <person name="Key T.A."/>
            <person name="Richmond D.P."/>
            <person name="Bowman K.S."/>
            <person name="Cho Y.-J."/>
            <person name="Chun J."/>
            <person name="da Costa M.S."/>
            <person name="Rainey F.A."/>
            <person name="Moe W.M."/>
        </authorList>
    </citation>
    <scope>NUCLEOTIDE SEQUENCE [LARGE SCALE GENOMIC DNA]</scope>
    <source>
        <strain evidence="13 14">IP3-3</strain>
    </source>
</reference>
<evidence type="ECO:0000259" key="11">
    <source>
        <dbReference type="PROSITE" id="PS50110"/>
    </source>
</evidence>
<dbReference type="InterPro" id="IPR005467">
    <property type="entry name" value="His_kinase_dom"/>
</dbReference>
<dbReference type="PROSITE" id="PS50112">
    <property type="entry name" value="PAS"/>
    <property type="match status" value="1"/>
</dbReference>
<evidence type="ECO:0000256" key="1">
    <source>
        <dbReference type="ARBA" id="ARBA00000085"/>
    </source>
</evidence>
<dbReference type="PATRIC" id="fig|1217799.6.peg.235"/>
<dbReference type="OrthoDB" id="9808843at2"/>
<dbReference type="Pfam" id="PF13188">
    <property type="entry name" value="PAS_8"/>
    <property type="match status" value="1"/>
</dbReference>
<keyword evidence="14" id="KW-1185">Reference proteome</keyword>
<dbReference type="Gene3D" id="3.40.50.2300">
    <property type="match status" value="2"/>
</dbReference>
<dbReference type="InterPro" id="IPR000014">
    <property type="entry name" value="PAS"/>
</dbReference>
<dbReference type="InterPro" id="IPR035965">
    <property type="entry name" value="PAS-like_dom_sf"/>
</dbReference>
<keyword evidence="4" id="KW-0808">Transferase</keyword>
<dbReference type="Pfam" id="PF00072">
    <property type="entry name" value="Response_reg"/>
    <property type="match status" value="1"/>
</dbReference>
<evidence type="ECO:0000259" key="10">
    <source>
        <dbReference type="PROSITE" id="PS50109"/>
    </source>
</evidence>
<keyword evidence="7" id="KW-0067">ATP-binding</keyword>
<feature type="modified residue" description="4-aspartylphosphate" evidence="9">
    <location>
        <position position="947"/>
    </location>
</feature>
<dbReference type="EC" id="2.7.13.3" evidence="2"/>
<gene>
    <name evidence="13" type="ORF">DEALK_02290</name>
</gene>
<dbReference type="SMART" id="SM00091">
    <property type="entry name" value="PAS"/>
    <property type="match status" value="2"/>
</dbReference>
<dbReference type="Proteomes" id="UP000053947">
    <property type="component" value="Unassembled WGS sequence"/>
</dbReference>
<dbReference type="InterPro" id="IPR003661">
    <property type="entry name" value="HisK_dim/P_dom"/>
</dbReference>
<evidence type="ECO:0000259" key="12">
    <source>
        <dbReference type="PROSITE" id="PS50112"/>
    </source>
</evidence>
<dbReference type="Gene3D" id="3.30.450.20">
    <property type="entry name" value="PAS domain"/>
    <property type="match status" value="3"/>
</dbReference>
<dbReference type="SMART" id="SM00448">
    <property type="entry name" value="REC"/>
    <property type="match status" value="1"/>
</dbReference>
<dbReference type="InterPro" id="IPR029016">
    <property type="entry name" value="GAF-like_dom_sf"/>
</dbReference>
<dbReference type="SMART" id="SM00388">
    <property type="entry name" value="HisKA"/>
    <property type="match status" value="1"/>
</dbReference>
<dbReference type="GO" id="GO:0005524">
    <property type="term" value="F:ATP binding"/>
    <property type="evidence" value="ECO:0007669"/>
    <property type="project" value="UniProtKB-KW"/>
</dbReference>
<evidence type="ECO:0000256" key="6">
    <source>
        <dbReference type="ARBA" id="ARBA00022777"/>
    </source>
</evidence>
<organism evidence="13 14">
    <name type="scientific">Dehalogenimonas alkenigignens</name>
    <dbReference type="NCBI Taxonomy" id="1217799"/>
    <lineage>
        <taxon>Bacteria</taxon>
        <taxon>Bacillati</taxon>
        <taxon>Chloroflexota</taxon>
        <taxon>Dehalococcoidia</taxon>
        <taxon>Dehalococcoidales</taxon>
        <taxon>Dehalococcoidaceae</taxon>
        <taxon>Dehalogenimonas</taxon>
    </lineage>
</organism>
<dbReference type="EMBL" id="LFDV01000001">
    <property type="protein sequence ID" value="KTB49316.1"/>
    <property type="molecule type" value="Genomic_DNA"/>
</dbReference>
<keyword evidence="5" id="KW-0547">Nucleotide-binding</keyword>
<dbReference type="InterPro" id="IPR036890">
    <property type="entry name" value="HATPase_C_sf"/>
</dbReference>
<feature type="domain" description="Response regulatory" evidence="11">
    <location>
        <begin position="898"/>
        <end position="1014"/>
    </location>
</feature>
<dbReference type="Gene3D" id="3.30.565.10">
    <property type="entry name" value="Histidine kinase-like ATPase, C-terminal domain"/>
    <property type="match status" value="1"/>
</dbReference>
<evidence type="ECO:0000256" key="7">
    <source>
        <dbReference type="ARBA" id="ARBA00022840"/>
    </source>
</evidence>
<evidence type="ECO:0000256" key="8">
    <source>
        <dbReference type="ARBA" id="ARBA00023012"/>
    </source>
</evidence>
<dbReference type="CDD" id="cd00130">
    <property type="entry name" value="PAS"/>
    <property type="match status" value="1"/>
</dbReference>
<dbReference type="SUPFAM" id="SSF55785">
    <property type="entry name" value="PYP-like sensor domain (PAS domain)"/>
    <property type="match status" value="3"/>
</dbReference>
<evidence type="ECO:0000313" key="13">
    <source>
        <dbReference type="EMBL" id="KTB49316.1"/>
    </source>
</evidence>
<evidence type="ECO:0000256" key="5">
    <source>
        <dbReference type="ARBA" id="ARBA00022741"/>
    </source>
</evidence>
<dbReference type="CDD" id="cd00156">
    <property type="entry name" value="REC"/>
    <property type="match status" value="1"/>
</dbReference>
<dbReference type="Gene3D" id="3.30.450.40">
    <property type="match status" value="1"/>
</dbReference>
<dbReference type="AlphaFoldDB" id="A0A0W0GL76"/>
<dbReference type="InterPro" id="IPR036097">
    <property type="entry name" value="HisK_dim/P_sf"/>
</dbReference>
<dbReference type="SUPFAM" id="SSF55781">
    <property type="entry name" value="GAF domain-like"/>
    <property type="match status" value="1"/>
</dbReference>
<dbReference type="GO" id="GO:0000155">
    <property type="term" value="F:phosphorelay sensor kinase activity"/>
    <property type="evidence" value="ECO:0007669"/>
    <property type="project" value="InterPro"/>
</dbReference>
<comment type="caution">
    <text evidence="13">The sequence shown here is derived from an EMBL/GenBank/DDBJ whole genome shotgun (WGS) entry which is preliminary data.</text>
</comment>
<name>A0A0W0GL76_9CHLR</name>
<dbReference type="SUPFAM" id="SSF52172">
    <property type="entry name" value="CheY-like"/>
    <property type="match status" value="2"/>
</dbReference>
<dbReference type="SUPFAM" id="SSF55874">
    <property type="entry name" value="ATPase domain of HSP90 chaperone/DNA topoisomerase II/histidine kinase"/>
    <property type="match status" value="1"/>
</dbReference>
<dbReference type="CDD" id="cd00082">
    <property type="entry name" value="HisKA"/>
    <property type="match status" value="1"/>
</dbReference>
<dbReference type="Pfam" id="PF00512">
    <property type="entry name" value="HisKA"/>
    <property type="match status" value="1"/>
</dbReference>
<comment type="catalytic activity">
    <reaction evidence="1">
        <text>ATP + protein L-histidine = ADP + protein N-phospho-L-histidine.</text>
        <dbReference type="EC" id="2.7.13.3"/>
    </reaction>
</comment>
<dbReference type="PANTHER" id="PTHR43065:SF10">
    <property type="entry name" value="PEROXIDE STRESS-ACTIVATED HISTIDINE KINASE MAK3"/>
    <property type="match status" value="1"/>
</dbReference>
<dbReference type="PANTHER" id="PTHR43065">
    <property type="entry name" value="SENSOR HISTIDINE KINASE"/>
    <property type="match status" value="1"/>
</dbReference>
<sequence>MIDKPIQILLGEEDATSTIRTLGSVGLKTFHESIKNPQQFHRALSENHWDVIIVDHPFPGMSASDIVAIRNRLSPATPLIFILESSSVEKVPPSIMANGDDYFTKDNLARLPGAVQRAIADSVIRRKHWETDGKFNDQLRLNQVILDAFPHPIMLIKPNTFEIVAANEAASKNGAAPGTHCYRVWEGQQTPCSWCMSQRLWETGQPQHCEVEWNGRWWEAHWILADHSHYMHFIYDITERKRSELQINHLNSMLELGRDANEIIVTETDEKMLLAKICKRIGASNQNLMAWIGRIDENGKAEPVAWSGENLDFNKCIGGKCALKDSTPEHHCAFDLFASSISLPLKIEDTVIGVLNICAKAKDGFQGDDRRLMQELAFDLSLGMEKIRKREELRKQKEYVETLVDNLPIGLAINTISDGKTLFMNDKFESIYGWSRLDLTDVETFFDKVYPNPTYRTEIKQRVLADIATGDAQRMHWEDLGIVTSSGERRFISAANIPLFDQNLMISTVQDTTARKKAEEETWLRAHVLDTVSDSVFLSEPGGTILFLNEKAWETRGYSRDELLGKNIKILRPPEDAGDWDRRRAEVIEHGEQTYESIHQRKDGSVFPIEVHARSLNYDGKTLILSVVRDTTNRKQQEIEKQQLSDKAEMSSRLAAVGEMAAGIAHEINNPLTGVIGFSELLLGEKNLPDNIRENIAIINEGSQRVKDIVSRMLTFARQAKPQKSAVDITELIQNTLELRSYVLRTANIEVIKEYEPDLPWVVVDPGQLQQVFLNLIVNAEYAMKKAHDRGRLVIKTENHSNHIRISFRDDGPGMSQEVMAKLFQPFFTTKETGEGTGLGLSLSFGIIKEHGGQITAESIPGHGATFNIELPLSQLISEPVFEPTTQNIILTMKKTIRVLVVDDEPYVRTLIKSILKSDVFLVDECDRPNKVLEALENNEYDVIMLDIRMPEMSGIELLERISLKWPDRANHVIVITGDASDLITKNFLESREIPYVTKPFTRKTIEEAVEIAISRNTGAKFSEVV</sequence>
<proteinExistence type="predicted"/>
<dbReference type="InterPro" id="IPR011006">
    <property type="entry name" value="CheY-like_superfamily"/>
</dbReference>
<dbReference type="PROSITE" id="PS50109">
    <property type="entry name" value="HIS_KIN"/>
    <property type="match status" value="1"/>
</dbReference>
<accession>A0A0W0GL76</accession>
<dbReference type="SMART" id="SM00387">
    <property type="entry name" value="HATPase_c"/>
    <property type="match status" value="1"/>
</dbReference>
<dbReference type="SUPFAM" id="SSF47384">
    <property type="entry name" value="Homodimeric domain of signal transducing histidine kinase"/>
    <property type="match status" value="1"/>
</dbReference>
<feature type="domain" description="PAS" evidence="12">
    <location>
        <begin position="527"/>
        <end position="591"/>
    </location>
</feature>
<evidence type="ECO:0000256" key="9">
    <source>
        <dbReference type="PROSITE-ProRule" id="PRU00169"/>
    </source>
</evidence>
<evidence type="ECO:0000256" key="4">
    <source>
        <dbReference type="ARBA" id="ARBA00022679"/>
    </source>
</evidence>
<dbReference type="InterPro" id="IPR004358">
    <property type="entry name" value="Sig_transdc_His_kin-like_C"/>
</dbReference>
<evidence type="ECO:0000313" key="14">
    <source>
        <dbReference type="Proteomes" id="UP000053947"/>
    </source>
</evidence>
<keyword evidence="8" id="KW-0902">Two-component regulatory system</keyword>
<keyword evidence="6" id="KW-0418">Kinase</keyword>
<dbReference type="Pfam" id="PF02518">
    <property type="entry name" value="HATPase_c"/>
    <property type="match status" value="1"/>
</dbReference>
<dbReference type="NCBIfam" id="TIGR00229">
    <property type="entry name" value="sensory_box"/>
    <property type="match status" value="2"/>
</dbReference>
<protein>
    <recommendedName>
        <fullName evidence="2">histidine kinase</fullName>
        <ecNumber evidence="2">2.7.13.3</ecNumber>
    </recommendedName>
</protein>
<dbReference type="RefSeq" id="WP_058437920.1">
    <property type="nucleotide sequence ID" value="NZ_KQ758903.1"/>
</dbReference>
<dbReference type="InterPro" id="IPR003594">
    <property type="entry name" value="HATPase_dom"/>
</dbReference>
<dbReference type="STRING" id="1217799.DEALK_02290"/>
<dbReference type="Gene3D" id="1.10.287.130">
    <property type="match status" value="1"/>
</dbReference>
<dbReference type="Pfam" id="PF13426">
    <property type="entry name" value="PAS_9"/>
    <property type="match status" value="1"/>
</dbReference>
<dbReference type="PRINTS" id="PR00344">
    <property type="entry name" value="BCTRLSENSOR"/>
</dbReference>
<keyword evidence="3 9" id="KW-0597">Phosphoprotein</keyword>
<feature type="domain" description="Histidine kinase" evidence="10">
    <location>
        <begin position="663"/>
        <end position="875"/>
    </location>
</feature>